<name>A0AAV7HW96_COTGL</name>
<reference evidence="2 3" key="1">
    <citation type="journal article" date="2021" name="J. Hered.">
        <title>A chromosome-level genome assembly of the parasitoid wasp, Cotesia glomerata (Hymenoptera: Braconidae).</title>
        <authorList>
            <person name="Pinto B.J."/>
            <person name="Weis J.J."/>
            <person name="Gamble T."/>
            <person name="Ode P.J."/>
            <person name="Paul R."/>
            <person name="Zaspel J.M."/>
        </authorList>
    </citation>
    <scope>NUCLEOTIDE SEQUENCE [LARGE SCALE GENOMIC DNA]</scope>
    <source>
        <strain evidence="2">CgM1</strain>
    </source>
</reference>
<evidence type="ECO:0000313" key="2">
    <source>
        <dbReference type="EMBL" id="KAH0534766.1"/>
    </source>
</evidence>
<sequence length="90" mass="10381">MLWFAISLAVISVIVNSSELSYSSKIKDYDNSTDSSVSRSNSEFKIIMVMDQNQTKTSFPMSRKIYSRKPQKKPQRPNVKFCQFNPVTCF</sequence>
<dbReference type="EMBL" id="JAHXZJ010002982">
    <property type="protein sequence ID" value="KAH0534766.1"/>
    <property type="molecule type" value="Genomic_DNA"/>
</dbReference>
<organism evidence="2 3">
    <name type="scientific">Cotesia glomerata</name>
    <name type="common">Lepidopteran parasitic wasp</name>
    <name type="synonym">Apanteles glomeratus</name>
    <dbReference type="NCBI Taxonomy" id="32391"/>
    <lineage>
        <taxon>Eukaryota</taxon>
        <taxon>Metazoa</taxon>
        <taxon>Ecdysozoa</taxon>
        <taxon>Arthropoda</taxon>
        <taxon>Hexapoda</taxon>
        <taxon>Insecta</taxon>
        <taxon>Pterygota</taxon>
        <taxon>Neoptera</taxon>
        <taxon>Endopterygota</taxon>
        <taxon>Hymenoptera</taxon>
        <taxon>Apocrita</taxon>
        <taxon>Ichneumonoidea</taxon>
        <taxon>Braconidae</taxon>
        <taxon>Microgastrinae</taxon>
        <taxon>Cotesia</taxon>
    </lineage>
</organism>
<comment type="caution">
    <text evidence="2">The sequence shown here is derived from an EMBL/GenBank/DDBJ whole genome shotgun (WGS) entry which is preliminary data.</text>
</comment>
<dbReference type="Proteomes" id="UP000826195">
    <property type="component" value="Unassembled WGS sequence"/>
</dbReference>
<feature type="chain" id="PRO_5043417525" evidence="1">
    <location>
        <begin position="18"/>
        <end position="90"/>
    </location>
</feature>
<accession>A0AAV7HW96</accession>
<feature type="signal peptide" evidence="1">
    <location>
        <begin position="1"/>
        <end position="17"/>
    </location>
</feature>
<proteinExistence type="predicted"/>
<gene>
    <name evidence="2" type="ORF">KQX54_008161</name>
</gene>
<keyword evidence="1" id="KW-0732">Signal</keyword>
<evidence type="ECO:0000313" key="3">
    <source>
        <dbReference type="Proteomes" id="UP000826195"/>
    </source>
</evidence>
<evidence type="ECO:0000256" key="1">
    <source>
        <dbReference type="SAM" id="SignalP"/>
    </source>
</evidence>
<dbReference type="AlphaFoldDB" id="A0AAV7HW96"/>
<keyword evidence="3" id="KW-1185">Reference proteome</keyword>
<protein>
    <submittedName>
        <fullName evidence="2">Uncharacterized protein</fullName>
    </submittedName>
</protein>